<reference evidence="1 3" key="1">
    <citation type="submission" date="2016-05" db="EMBL/GenBank/DDBJ databases">
        <title>Comparative analysis of secretome profiles of manganese(II)-oxidizing ascomycete fungi.</title>
        <authorList>
            <consortium name="DOE Joint Genome Institute"/>
            <person name="Zeiner C.A."/>
            <person name="Purvine S.O."/>
            <person name="Zink E.M."/>
            <person name="Wu S."/>
            <person name="Pasa-Tolic L."/>
            <person name="Chaput D.L."/>
            <person name="Haridas S."/>
            <person name="Grigoriev I.V."/>
            <person name="Santelli C.M."/>
            <person name="Hansel C.M."/>
        </authorList>
    </citation>
    <scope>NUCLEOTIDE SEQUENCE [LARGE SCALE GENOMIC DNA]</scope>
    <source>
        <strain evidence="1 3">SRC1lrK2f</strain>
    </source>
</reference>
<reference evidence="4" key="2">
    <citation type="journal article" date="2019" name="bioRxiv">
        <title>Genomics, evolutionary history and diagnostics of the Alternaria alternata species group including apple and Asian pear pathotypes.</title>
        <authorList>
            <person name="Armitage A.D."/>
            <person name="Cockerton H.M."/>
            <person name="Sreenivasaprasad S."/>
            <person name="Woodhall J.W."/>
            <person name="Lane C.R."/>
            <person name="Harrison R.J."/>
            <person name="Clarkson J.P."/>
        </authorList>
    </citation>
    <scope>NUCLEOTIDE SEQUENCE [LARGE SCALE GENOMIC DNA]</scope>
    <source>
        <strain evidence="4">FERA 1177</strain>
    </source>
</reference>
<dbReference type="KEGG" id="aalt:CC77DRAFT_1100165"/>
<dbReference type="Proteomes" id="UP000077248">
    <property type="component" value="Unassembled WGS sequence"/>
</dbReference>
<organism evidence="1 3">
    <name type="scientific">Alternaria alternata</name>
    <name type="common">Alternaria rot fungus</name>
    <name type="synonym">Torula alternata</name>
    <dbReference type="NCBI Taxonomy" id="5599"/>
    <lineage>
        <taxon>Eukaryota</taxon>
        <taxon>Fungi</taxon>
        <taxon>Dikarya</taxon>
        <taxon>Ascomycota</taxon>
        <taxon>Pezizomycotina</taxon>
        <taxon>Dothideomycetes</taxon>
        <taxon>Pleosporomycetidae</taxon>
        <taxon>Pleosporales</taxon>
        <taxon>Pleosporineae</taxon>
        <taxon>Pleosporaceae</taxon>
        <taxon>Alternaria</taxon>
        <taxon>Alternaria sect. Alternaria</taxon>
        <taxon>Alternaria alternata complex</taxon>
    </lineage>
</organism>
<name>A0A177D3V7_ALTAL</name>
<dbReference type="GeneID" id="29115645"/>
<dbReference type="EMBL" id="KV441502">
    <property type="protein sequence ID" value="OAG14158.1"/>
    <property type="molecule type" value="Genomic_DNA"/>
</dbReference>
<evidence type="ECO:0008006" key="5">
    <source>
        <dbReference type="Google" id="ProtNLM"/>
    </source>
</evidence>
<sequence>MAATSNFTTLPPELKAEVFTWIRTKPERAVVCLVSRGWRDIMAPIVWKELTLDPKTISTTKLTTLMLPNSGILPHVRQLIADWEPWWNEDLSHDFHAAVQVVIATIPKNRLLGFTSNMPFEPAYLLSLLRNQQRMRNLDIALDKPKISRFPIDFGITMHRSLATTALRGLTKLWVRIGSGDHTYRNSAYMIRCAPKLRDLSIDGDEDEEGNKASFDTLLTCEALGGLHADNITVQQLQLSRFNLLYLDLATSHVDKAFVYIDFACLQSLSLYCCRNVEPFLTALATRQSLDPSLTEIDILMKGDVLESDIRAIEHLLRISSGVRTIWIDVGKARPVDISCIARHGSTLQHLGLNIDAENTASYYSVADLSTILKSAPGLTQLAVYISPIEMGWSGLLGTDFTLDVLDSGDTSVPNALEAYLDCIARHRSLHTLQILSLPNIDYDMSPDPNPTLQNRQPIYNITVPTASLMMQKLAAEVMCFLHKLNSHITLLGLCPLYNEFEQPKADHNGHKWPRYYYIRGRISDPTGRERFTAVPFDTDNLPDSSLLRRYCGGSTSW</sequence>
<dbReference type="Proteomes" id="UP000291422">
    <property type="component" value="Unassembled WGS sequence"/>
</dbReference>
<gene>
    <name evidence="2" type="ORF">AA0117_g11497</name>
    <name evidence="1" type="ORF">CC77DRAFT_1100165</name>
</gene>
<dbReference type="OMA" id="APCAIRI"/>
<evidence type="ECO:0000313" key="3">
    <source>
        <dbReference type="Proteomes" id="UP000077248"/>
    </source>
</evidence>
<keyword evidence="3" id="KW-1185">Reference proteome</keyword>
<accession>A0A177D3V7</accession>
<dbReference type="InterPro" id="IPR032675">
    <property type="entry name" value="LRR_dom_sf"/>
</dbReference>
<dbReference type="EMBL" id="PDXD01000052">
    <property type="protein sequence ID" value="RYN67525.1"/>
    <property type="molecule type" value="Genomic_DNA"/>
</dbReference>
<reference evidence="2" key="3">
    <citation type="journal article" date="2019" name="J. ISSAAS">
        <title>Genomics, evolutionary history and diagnostics of the Alternaria alternata species group including apple and Asian pear pathotypes.</title>
        <authorList>
            <person name="Armitage A.D."/>
            <person name="Cockerton H.M."/>
            <person name="Sreenivasaprasad S."/>
            <person name="Woodhall J."/>
            <person name="Lane C."/>
            <person name="Harrison R.J."/>
            <person name="Clarkson J.P."/>
        </authorList>
    </citation>
    <scope>NUCLEOTIDE SEQUENCE</scope>
    <source>
        <strain evidence="2">FERA 1177</strain>
    </source>
</reference>
<dbReference type="Gene3D" id="3.80.10.10">
    <property type="entry name" value="Ribonuclease Inhibitor"/>
    <property type="match status" value="1"/>
</dbReference>
<protein>
    <recommendedName>
        <fullName evidence="5">F-box domain-containing protein</fullName>
    </recommendedName>
</protein>
<dbReference type="AlphaFoldDB" id="A0A177D3V7"/>
<proteinExistence type="predicted"/>
<evidence type="ECO:0000313" key="4">
    <source>
        <dbReference type="Proteomes" id="UP000291422"/>
    </source>
</evidence>
<dbReference type="RefSeq" id="XP_018379579.1">
    <property type="nucleotide sequence ID" value="XM_018530051.1"/>
</dbReference>
<evidence type="ECO:0000313" key="2">
    <source>
        <dbReference type="EMBL" id="RYN67525.1"/>
    </source>
</evidence>
<evidence type="ECO:0000313" key="1">
    <source>
        <dbReference type="EMBL" id="OAG14158.1"/>
    </source>
</evidence>
<dbReference type="VEuPathDB" id="FungiDB:CC77DRAFT_1100165"/>